<gene>
    <name evidence="2" type="ORF">LSAT_V11C800405780</name>
</gene>
<dbReference type="AlphaFoldDB" id="A0A9R1US80"/>
<sequence>MPTTVPPTSQQLAQSSPAPSEANKETTAQPPSQQPWPTMGTVPLATPLPKPLTFHPTATQFSVNQTSPFFTLVVQHQLPFFPATMTISQTLNTQPTFHVPPQSQIPTSTQPMLPPLAQAMTTPSPQPIPTQLPTQPQLIHPGYSLQLSFQQQAFYGPKPEYQAFYGHLGEHAPPI</sequence>
<keyword evidence="3" id="KW-1185">Reference proteome</keyword>
<feature type="compositionally biased region" description="Low complexity" evidence="1">
    <location>
        <begin position="1"/>
        <end position="21"/>
    </location>
</feature>
<dbReference type="EMBL" id="NBSK02000008">
    <property type="protein sequence ID" value="KAJ0191925.1"/>
    <property type="molecule type" value="Genomic_DNA"/>
</dbReference>
<evidence type="ECO:0000313" key="3">
    <source>
        <dbReference type="Proteomes" id="UP000235145"/>
    </source>
</evidence>
<comment type="caution">
    <text evidence="2">The sequence shown here is derived from an EMBL/GenBank/DDBJ whole genome shotgun (WGS) entry which is preliminary data.</text>
</comment>
<reference evidence="2 3" key="1">
    <citation type="journal article" date="2017" name="Nat. Commun.">
        <title>Genome assembly with in vitro proximity ligation data and whole-genome triplication in lettuce.</title>
        <authorList>
            <person name="Reyes-Chin-Wo S."/>
            <person name="Wang Z."/>
            <person name="Yang X."/>
            <person name="Kozik A."/>
            <person name="Arikit S."/>
            <person name="Song C."/>
            <person name="Xia L."/>
            <person name="Froenicke L."/>
            <person name="Lavelle D.O."/>
            <person name="Truco M.J."/>
            <person name="Xia R."/>
            <person name="Zhu S."/>
            <person name="Xu C."/>
            <person name="Xu H."/>
            <person name="Xu X."/>
            <person name="Cox K."/>
            <person name="Korf I."/>
            <person name="Meyers B.C."/>
            <person name="Michelmore R.W."/>
        </authorList>
    </citation>
    <scope>NUCLEOTIDE SEQUENCE [LARGE SCALE GENOMIC DNA]</scope>
    <source>
        <strain evidence="3">cv. Salinas</strain>
        <tissue evidence="2">Seedlings</tissue>
    </source>
</reference>
<protein>
    <submittedName>
        <fullName evidence="2">Uncharacterized protein</fullName>
    </submittedName>
</protein>
<evidence type="ECO:0000256" key="1">
    <source>
        <dbReference type="SAM" id="MobiDB-lite"/>
    </source>
</evidence>
<evidence type="ECO:0000313" key="2">
    <source>
        <dbReference type="EMBL" id="KAJ0191925.1"/>
    </source>
</evidence>
<feature type="region of interest" description="Disordered" evidence="1">
    <location>
        <begin position="1"/>
        <end position="51"/>
    </location>
</feature>
<dbReference type="Proteomes" id="UP000235145">
    <property type="component" value="Unassembled WGS sequence"/>
</dbReference>
<proteinExistence type="predicted"/>
<organism evidence="2 3">
    <name type="scientific">Lactuca sativa</name>
    <name type="common">Garden lettuce</name>
    <dbReference type="NCBI Taxonomy" id="4236"/>
    <lineage>
        <taxon>Eukaryota</taxon>
        <taxon>Viridiplantae</taxon>
        <taxon>Streptophyta</taxon>
        <taxon>Embryophyta</taxon>
        <taxon>Tracheophyta</taxon>
        <taxon>Spermatophyta</taxon>
        <taxon>Magnoliopsida</taxon>
        <taxon>eudicotyledons</taxon>
        <taxon>Gunneridae</taxon>
        <taxon>Pentapetalae</taxon>
        <taxon>asterids</taxon>
        <taxon>campanulids</taxon>
        <taxon>Asterales</taxon>
        <taxon>Asteraceae</taxon>
        <taxon>Cichorioideae</taxon>
        <taxon>Cichorieae</taxon>
        <taxon>Lactucinae</taxon>
        <taxon>Lactuca</taxon>
    </lineage>
</organism>
<accession>A0A9R1US80</accession>
<name>A0A9R1US80_LACSA</name>